<sequence length="470" mass="54244">MYPHGQTEQEKINAFLSENSPKKEDIIKELYKKHLAELPEIMKGEKYYYKKNDITNRVLYKYDSNGHKVADVEATNNKLASGWHKLLVDQKTSYLVGDAVAVGYKEDVDVTPVLDKLEELDEILAETVKDTSNKGSDWWHPYVDEVGEFGFIQIPREEAIPIYNTANKKQLVAFIRVYEIGDDITKFELWDKERVYYYERIGASGEIKKDASKENKWEQSHFYHGKNGYGWQAVPFIEIPNNSKRVSDLSFTKDYIDAYDKLNSDTTNTLEDIQEIFYIFKGYEGTDVKEAVTNLRRYKGVAVSDEGGDVNTVQGEVPTQSIHAHLDRLIEDIYQFGQGVNTNTDKFGNSPSGIALKFLFSLLDMKASVLEVKLKKSLRELLWFVCEYMSIYDGQEYDYKKFTFTFNKSMLMNDLEQVQIGQMSLGSISKETIRENHPWVADPQLEKERIDREEVAFDLDLVGEDDDTTT</sequence>
<dbReference type="Pfam" id="PF05133">
    <property type="entry name" value="SPP1_portal"/>
    <property type="match status" value="1"/>
</dbReference>
<dbReference type="EMBL" id="JABXYM010000001">
    <property type="protein sequence ID" value="MCR6096862.1"/>
    <property type="molecule type" value="Genomic_DNA"/>
</dbReference>
<dbReference type="AlphaFoldDB" id="A0A9Q4B204"/>
<proteinExistence type="predicted"/>
<evidence type="ECO:0000313" key="1">
    <source>
        <dbReference type="EMBL" id="MCR6096862.1"/>
    </source>
</evidence>
<dbReference type="NCBIfam" id="TIGR01538">
    <property type="entry name" value="portal_SPP1"/>
    <property type="match status" value="1"/>
</dbReference>
<protein>
    <submittedName>
        <fullName evidence="1">Phage portal protein</fullName>
    </submittedName>
</protein>
<comment type="caution">
    <text evidence="1">The sequence shown here is derived from an EMBL/GenBank/DDBJ whole genome shotgun (WGS) entry which is preliminary data.</text>
</comment>
<evidence type="ECO:0000313" key="2">
    <source>
        <dbReference type="Proteomes" id="UP001057753"/>
    </source>
</evidence>
<dbReference type="RefSeq" id="WP_257821348.1">
    <property type="nucleotide sequence ID" value="NZ_JABXYM010000001.1"/>
</dbReference>
<name>A0A9Q4B204_SALAG</name>
<organism evidence="1 2">
    <name type="scientific">Salipaludibacillus agaradhaerens</name>
    <name type="common">Bacillus agaradhaerens</name>
    <dbReference type="NCBI Taxonomy" id="76935"/>
    <lineage>
        <taxon>Bacteria</taxon>
        <taxon>Bacillati</taxon>
        <taxon>Bacillota</taxon>
        <taxon>Bacilli</taxon>
        <taxon>Bacillales</taxon>
        <taxon>Bacillaceae</taxon>
    </lineage>
</organism>
<keyword evidence="2" id="KW-1185">Reference proteome</keyword>
<dbReference type="Proteomes" id="UP001057753">
    <property type="component" value="Unassembled WGS sequence"/>
</dbReference>
<accession>A0A9Q4B204</accession>
<dbReference type="InterPro" id="IPR021145">
    <property type="entry name" value="Portal_protein_SPP1_Gp6-like"/>
</dbReference>
<dbReference type="InterPro" id="IPR006428">
    <property type="entry name" value="Portal_SPP1-type"/>
</dbReference>
<gene>
    <name evidence="1" type="ORF">HXA33_09870</name>
</gene>
<reference evidence="1" key="1">
    <citation type="submission" date="2020-06" db="EMBL/GenBank/DDBJ databases">
        <title>Insight into the genomes of haloalkaliphilic bacilli from Kenyan soda lakes.</title>
        <authorList>
            <person name="Mwirichia R."/>
            <person name="Villamizar G.C."/>
            <person name="Poehlein A."/>
            <person name="Mugweru J."/>
            <person name="Kipnyargis A."/>
            <person name="Kiplimo D."/>
            <person name="Orwa P."/>
            <person name="Daniel R."/>
        </authorList>
    </citation>
    <scope>NUCLEOTIDE SEQUENCE</scope>
    <source>
        <strain evidence="1">B1096_S55</strain>
    </source>
</reference>